<dbReference type="Proteomes" id="UP001140949">
    <property type="component" value="Unassembled WGS sequence"/>
</dbReference>
<dbReference type="EMBL" id="JANAVB010013240">
    <property type="protein sequence ID" value="KAJ6835650.1"/>
    <property type="molecule type" value="Genomic_DNA"/>
</dbReference>
<proteinExistence type="predicted"/>
<comment type="caution">
    <text evidence="2">The sequence shown here is derived from an EMBL/GenBank/DDBJ whole genome shotgun (WGS) entry which is preliminary data.</text>
</comment>
<evidence type="ECO:0000313" key="1">
    <source>
        <dbReference type="EMBL" id="KAJ6824556.1"/>
    </source>
</evidence>
<evidence type="ECO:0000313" key="3">
    <source>
        <dbReference type="Proteomes" id="UP001140949"/>
    </source>
</evidence>
<evidence type="ECO:0000313" key="2">
    <source>
        <dbReference type="EMBL" id="KAJ6835650.1"/>
    </source>
</evidence>
<dbReference type="EMBL" id="JANAVB010021999">
    <property type="protein sequence ID" value="KAJ6824556.1"/>
    <property type="molecule type" value="Genomic_DNA"/>
</dbReference>
<keyword evidence="3" id="KW-1185">Reference proteome</keyword>
<dbReference type="AlphaFoldDB" id="A0AAX6H3N3"/>
<protein>
    <submittedName>
        <fullName evidence="2">Extensin</fullName>
    </submittedName>
</protein>
<gene>
    <name evidence="2" type="ORF">M6B38_332555</name>
    <name evidence="1" type="ORF">M6B38_382120</name>
</gene>
<accession>A0AAX6H3N3</accession>
<reference evidence="2" key="2">
    <citation type="submission" date="2023-04" db="EMBL/GenBank/DDBJ databases">
        <authorList>
            <person name="Bruccoleri R.E."/>
            <person name="Oakeley E.J."/>
            <person name="Faust A.-M."/>
            <person name="Dessus-Babus S."/>
            <person name="Altorfer M."/>
            <person name="Burckhardt D."/>
            <person name="Oertli M."/>
            <person name="Naumann U."/>
            <person name="Petersen F."/>
            <person name="Wong J."/>
        </authorList>
    </citation>
    <scope>NUCLEOTIDE SEQUENCE</scope>
    <source>
        <strain evidence="2">GSM-AAB239-AS_SAM_17_03QT</strain>
        <tissue evidence="2">Leaf</tissue>
    </source>
</reference>
<reference evidence="2" key="1">
    <citation type="journal article" date="2023" name="GigaByte">
        <title>Genome assembly of the bearded iris, Iris pallida Lam.</title>
        <authorList>
            <person name="Bruccoleri R.E."/>
            <person name="Oakeley E.J."/>
            <person name="Faust A.M.E."/>
            <person name="Altorfer M."/>
            <person name="Dessus-Babus S."/>
            <person name="Burckhardt D."/>
            <person name="Oertli M."/>
            <person name="Naumann U."/>
            <person name="Petersen F."/>
            <person name="Wong J."/>
        </authorList>
    </citation>
    <scope>NUCLEOTIDE SEQUENCE</scope>
    <source>
        <strain evidence="2">GSM-AAB239-AS_SAM_17_03QT</strain>
    </source>
</reference>
<organism evidence="2 3">
    <name type="scientific">Iris pallida</name>
    <name type="common">Sweet iris</name>
    <dbReference type="NCBI Taxonomy" id="29817"/>
    <lineage>
        <taxon>Eukaryota</taxon>
        <taxon>Viridiplantae</taxon>
        <taxon>Streptophyta</taxon>
        <taxon>Embryophyta</taxon>
        <taxon>Tracheophyta</taxon>
        <taxon>Spermatophyta</taxon>
        <taxon>Magnoliopsida</taxon>
        <taxon>Liliopsida</taxon>
        <taxon>Asparagales</taxon>
        <taxon>Iridaceae</taxon>
        <taxon>Iridoideae</taxon>
        <taxon>Irideae</taxon>
        <taxon>Iris</taxon>
    </lineage>
</organism>
<name>A0AAX6H3N3_IRIPA</name>
<sequence length="54" mass="5356">MVGREGGFSCSCCPGRTIGGRDSWLGVVVPDSRGSGRICGVLSGGDGKVEGAGR</sequence>